<keyword evidence="12" id="KW-1185">Reference proteome</keyword>
<dbReference type="PANTHER" id="PTHR42982">
    <property type="entry name" value="SEC-INDEPENDENT PROTEIN TRANSLOCASE PROTEIN TATA"/>
    <property type="match status" value="1"/>
</dbReference>
<dbReference type="RefSeq" id="WP_183476493.1">
    <property type="nucleotide sequence ID" value="NZ_JACIFO010000002.1"/>
</dbReference>
<comment type="similarity">
    <text evidence="9">Belongs to the TatA/E family.</text>
</comment>
<keyword evidence="3 9" id="KW-1003">Cell membrane</keyword>
<accession>A0A840ESQ4</accession>
<comment type="subunit">
    <text evidence="9">Forms a complex with TatC.</text>
</comment>
<comment type="subcellular location">
    <subcellularLocation>
        <location evidence="1 9">Cell membrane</location>
        <topology evidence="1 9">Single-pass membrane protein</topology>
    </subcellularLocation>
</comment>
<dbReference type="HAMAP" id="MF_00236">
    <property type="entry name" value="TatA_E"/>
    <property type="match status" value="1"/>
</dbReference>
<keyword evidence="8 9" id="KW-0472">Membrane</keyword>
<dbReference type="NCBIfam" id="TIGR01411">
    <property type="entry name" value="tatAE"/>
    <property type="match status" value="1"/>
</dbReference>
<keyword evidence="2 9" id="KW-0813">Transport</keyword>
<dbReference type="InterPro" id="IPR006312">
    <property type="entry name" value="TatA/E"/>
</dbReference>
<keyword evidence="7 9" id="KW-0811">Translocation</keyword>
<evidence type="ECO:0000313" key="12">
    <source>
        <dbReference type="Proteomes" id="UP000553034"/>
    </source>
</evidence>
<gene>
    <name evidence="9" type="primary">tatA</name>
    <name evidence="11" type="ORF">GGR32_000700</name>
</gene>
<reference evidence="11 12" key="1">
    <citation type="submission" date="2020-08" db="EMBL/GenBank/DDBJ databases">
        <title>Genomic Encyclopedia of Type Strains, Phase IV (KMG-IV): sequencing the most valuable type-strain genomes for metagenomic binning, comparative biology and taxonomic classification.</title>
        <authorList>
            <person name="Goeker M."/>
        </authorList>
    </citation>
    <scope>NUCLEOTIDE SEQUENCE [LARGE SCALE GENOMIC DNA]</scope>
    <source>
        <strain evidence="11 12">DSM 29568</strain>
    </source>
</reference>
<dbReference type="EMBL" id="JACIFO010000002">
    <property type="protein sequence ID" value="MBB4118426.1"/>
    <property type="molecule type" value="Genomic_DNA"/>
</dbReference>
<comment type="caution">
    <text evidence="11">The sequence shown here is derived from an EMBL/GenBank/DDBJ whole genome shotgun (WGS) entry which is preliminary data.</text>
</comment>
<keyword evidence="4 9" id="KW-0812">Transmembrane</keyword>
<dbReference type="GO" id="GO:0033281">
    <property type="term" value="C:TAT protein transport complex"/>
    <property type="evidence" value="ECO:0007669"/>
    <property type="project" value="UniProtKB-UniRule"/>
</dbReference>
<organism evidence="11 12">
    <name type="scientific">Mesonia hippocampi</name>
    <dbReference type="NCBI Taxonomy" id="1628250"/>
    <lineage>
        <taxon>Bacteria</taxon>
        <taxon>Pseudomonadati</taxon>
        <taxon>Bacteroidota</taxon>
        <taxon>Flavobacteriia</taxon>
        <taxon>Flavobacteriales</taxon>
        <taxon>Flavobacteriaceae</taxon>
        <taxon>Mesonia</taxon>
    </lineage>
</organism>
<evidence type="ECO:0000313" key="11">
    <source>
        <dbReference type="EMBL" id="MBB4118426.1"/>
    </source>
</evidence>
<evidence type="ECO:0000256" key="3">
    <source>
        <dbReference type="ARBA" id="ARBA00022475"/>
    </source>
</evidence>
<dbReference type="PANTHER" id="PTHR42982:SF1">
    <property type="entry name" value="SEC-INDEPENDENT PROTEIN TRANSLOCASE PROTEIN TATA"/>
    <property type="match status" value="1"/>
</dbReference>
<evidence type="ECO:0000256" key="8">
    <source>
        <dbReference type="ARBA" id="ARBA00023136"/>
    </source>
</evidence>
<evidence type="ECO:0000256" key="1">
    <source>
        <dbReference type="ARBA" id="ARBA00004162"/>
    </source>
</evidence>
<dbReference type="Pfam" id="PF02416">
    <property type="entry name" value="TatA_B_E"/>
    <property type="match status" value="1"/>
</dbReference>
<evidence type="ECO:0000256" key="7">
    <source>
        <dbReference type="ARBA" id="ARBA00023010"/>
    </source>
</evidence>
<feature type="transmembrane region" description="Helical" evidence="9">
    <location>
        <begin position="6"/>
        <end position="25"/>
    </location>
</feature>
<evidence type="ECO:0000256" key="6">
    <source>
        <dbReference type="ARBA" id="ARBA00022989"/>
    </source>
</evidence>
<evidence type="ECO:0000256" key="2">
    <source>
        <dbReference type="ARBA" id="ARBA00022448"/>
    </source>
</evidence>
<keyword evidence="6 9" id="KW-1133">Transmembrane helix</keyword>
<dbReference type="InterPro" id="IPR003369">
    <property type="entry name" value="TatA/B/E"/>
</dbReference>
<keyword evidence="5 9" id="KW-0653">Protein transport</keyword>
<sequence>MVTGIFLAIGVWQYVIIGVVILLIFGGKKIPELMRGLGSGIKEFKDASKDEEANNTPKKTNDSENN</sequence>
<dbReference type="AlphaFoldDB" id="A0A840ESQ4"/>
<evidence type="ECO:0000256" key="4">
    <source>
        <dbReference type="ARBA" id="ARBA00022692"/>
    </source>
</evidence>
<evidence type="ECO:0000256" key="9">
    <source>
        <dbReference type="HAMAP-Rule" id="MF_00236"/>
    </source>
</evidence>
<dbReference type="Proteomes" id="UP000553034">
    <property type="component" value="Unassembled WGS sequence"/>
</dbReference>
<comment type="function">
    <text evidence="9">Part of the twin-arginine translocation (Tat) system that transports large folded proteins containing a characteristic twin-arginine motif in their signal peptide across membranes. TatA could form the protein-conducting channel of the Tat system.</text>
</comment>
<evidence type="ECO:0000256" key="5">
    <source>
        <dbReference type="ARBA" id="ARBA00022927"/>
    </source>
</evidence>
<name>A0A840ESQ4_9FLAO</name>
<proteinExistence type="inferred from homology"/>
<feature type="region of interest" description="Disordered" evidence="10">
    <location>
        <begin position="46"/>
        <end position="66"/>
    </location>
</feature>
<protein>
    <recommendedName>
        <fullName evidence="9">Sec-independent protein translocase protein TatA</fullName>
    </recommendedName>
</protein>
<dbReference type="GO" id="GO:0008320">
    <property type="term" value="F:protein transmembrane transporter activity"/>
    <property type="evidence" value="ECO:0007669"/>
    <property type="project" value="UniProtKB-UniRule"/>
</dbReference>
<dbReference type="GO" id="GO:0043953">
    <property type="term" value="P:protein transport by the Tat complex"/>
    <property type="evidence" value="ECO:0007669"/>
    <property type="project" value="UniProtKB-UniRule"/>
</dbReference>
<dbReference type="Gene3D" id="1.20.5.3310">
    <property type="match status" value="1"/>
</dbReference>
<evidence type="ECO:0000256" key="10">
    <source>
        <dbReference type="SAM" id="MobiDB-lite"/>
    </source>
</evidence>